<keyword evidence="5" id="KW-1185">Reference proteome</keyword>
<feature type="domain" description="ABC transporter" evidence="3">
    <location>
        <begin position="22"/>
        <end position="231"/>
    </location>
</feature>
<dbReference type="AlphaFoldDB" id="A0A2P8IBZ8"/>
<keyword evidence="1" id="KW-0547">Nucleotide-binding</keyword>
<evidence type="ECO:0000313" key="4">
    <source>
        <dbReference type="EMBL" id="PSL55977.1"/>
    </source>
</evidence>
<dbReference type="InterPro" id="IPR027417">
    <property type="entry name" value="P-loop_NTPase"/>
</dbReference>
<evidence type="ECO:0000259" key="3">
    <source>
        <dbReference type="PROSITE" id="PS50893"/>
    </source>
</evidence>
<protein>
    <submittedName>
        <fullName evidence="4">Putative ABC transport system ATP-binding protein</fullName>
    </submittedName>
</protein>
<evidence type="ECO:0000256" key="2">
    <source>
        <dbReference type="ARBA" id="ARBA00022840"/>
    </source>
</evidence>
<dbReference type="Gene3D" id="3.40.50.300">
    <property type="entry name" value="P-loop containing nucleotide triphosphate hydrolases"/>
    <property type="match status" value="1"/>
</dbReference>
<dbReference type="GO" id="GO:0005524">
    <property type="term" value="F:ATP binding"/>
    <property type="evidence" value="ECO:0007669"/>
    <property type="project" value="UniProtKB-KW"/>
</dbReference>
<reference evidence="4 5" key="1">
    <citation type="submission" date="2018-03" db="EMBL/GenBank/DDBJ databases">
        <title>Genomic Encyclopedia of Type Strains, Phase III (KMG-III): the genomes of soil and plant-associated and newly described type strains.</title>
        <authorList>
            <person name="Whitman W."/>
        </authorList>
    </citation>
    <scope>NUCLEOTIDE SEQUENCE [LARGE SCALE GENOMIC DNA]</scope>
    <source>
        <strain evidence="4 5">CGMCC 4.7097</strain>
    </source>
</reference>
<dbReference type="PROSITE" id="PS00211">
    <property type="entry name" value="ABC_TRANSPORTER_1"/>
    <property type="match status" value="1"/>
</dbReference>
<dbReference type="GO" id="GO:0022857">
    <property type="term" value="F:transmembrane transporter activity"/>
    <property type="evidence" value="ECO:0007669"/>
    <property type="project" value="TreeGrafter"/>
</dbReference>
<dbReference type="InterPro" id="IPR003593">
    <property type="entry name" value="AAA+_ATPase"/>
</dbReference>
<evidence type="ECO:0000313" key="5">
    <source>
        <dbReference type="Proteomes" id="UP000241118"/>
    </source>
</evidence>
<dbReference type="GO" id="GO:0016887">
    <property type="term" value="F:ATP hydrolysis activity"/>
    <property type="evidence" value="ECO:0007669"/>
    <property type="project" value="InterPro"/>
</dbReference>
<dbReference type="InterPro" id="IPR015854">
    <property type="entry name" value="ABC_transpr_LolD-like"/>
</dbReference>
<dbReference type="EMBL" id="PYAX01000004">
    <property type="protein sequence ID" value="PSL55977.1"/>
    <property type="molecule type" value="Genomic_DNA"/>
</dbReference>
<dbReference type="GO" id="GO:0005886">
    <property type="term" value="C:plasma membrane"/>
    <property type="evidence" value="ECO:0007669"/>
    <property type="project" value="TreeGrafter"/>
</dbReference>
<dbReference type="Proteomes" id="UP000241118">
    <property type="component" value="Unassembled WGS sequence"/>
</dbReference>
<gene>
    <name evidence="4" type="ORF">B0I31_104268</name>
</gene>
<keyword evidence="2 4" id="KW-0067">ATP-binding</keyword>
<organism evidence="4 5">
    <name type="scientific">Saccharothrix carnea</name>
    <dbReference type="NCBI Taxonomy" id="1280637"/>
    <lineage>
        <taxon>Bacteria</taxon>
        <taxon>Bacillati</taxon>
        <taxon>Actinomycetota</taxon>
        <taxon>Actinomycetes</taxon>
        <taxon>Pseudonocardiales</taxon>
        <taxon>Pseudonocardiaceae</taxon>
        <taxon>Saccharothrix</taxon>
    </lineage>
</organism>
<dbReference type="Pfam" id="PF00005">
    <property type="entry name" value="ABC_tran"/>
    <property type="match status" value="1"/>
</dbReference>
<dbReference type="PROSITE" id="PS50893">
    <property type="entry name" value="ABC_TRANSPORTER_2"/>
    <property type="match status" value="1"/>
</dbReference>
<dbReference type="SUPFAM" id="SSF52540">
    <property type="entry name" value="P-loop containing nucleoside triphosphate hydrolases"/>
    <property type="match status" value="1"/>
</dbReference>
<name>A0A2P8IBZ8_SACCR</name>
<proteinExistence type="predicted"/>
<dbReference type="InterPro" id="IPR017871">
    <property type="entry name" value="ABC_transporter-like_CS"/>
</dbReference>
<dbReference type="PANTHER" id="PTHR24220:SF659">
    <property type="entry name" value="TRANSPORTER, PUTATIVE-RELATED"/>
    <property type="match status" value="1"/>
</dbReference>
<accession>A0A2P8IBZ8</accession>
<sequence>MTDVDGRADLDGVTGVDGMTALRAKGIERTFRHASGPVHVLRGVDLEVAAGELVTLSGPSGSGKSALLAVLAGFDRADSGAVEMAGEVLTSPPSWRVCALLPQALGLAGELTLAENVALPIRLGRTGGSLDRVTALLDELGIGELARRYPAEVSFGQQQRAALARAVVGEPKVLLADEPTAHLDQRSAPTAVRVLRRAADAGAAVLVATHHDEVHRAADRTLVLSGGRISVG</sequence>
<evidence type="ECO:0000256" key="1">
    <source>
        <dbReference type="ARBA" id="ARBA00022741"/>
    </source>
</evidence>
<dbReference type="SMART" id="SM00382">
    <property type="entry name" value="AAA"/>
    <property type="match status" value="1"/>
</dbReference>
<dbReference type="InterPro" id="IPR003439">
    <property type="entry name" value="ABC_transporter-like_ATP-bd"/>
</dbReference>
<dbReference type="PANTHER" id="PTHR24220">
    <property type="entry name" value="IMPORT ATP-BINDING PROTEIN"/>
    <property type="match status" value="1"/>
</dbReference>
<comment type="caution">
    <text evidence="4">The sequence shown here is derived from an EMBL/GenBank/DDBJ whole genome shotgun (WGS) entry which is preliminary data.</text>
</comment>